<dbReference type="AlphaFoldDB" id="A0A9P5YE37"/>
<comment type="caution">
    <text evidence="11">The sequence shown here is derived from an EMBL/GenBank/DDBJ whole genome shotgun (WGS) entry which is preliminary data.</text>
</comment>
<dbReference type="InterPro" id="IPR036396">
    <property type="entry name" value="Cyt_P450_sf"/>
</dbReference>
<keyword evidence="5 9" id="KW-0479">Metal-binding</keyword>
<dbReference type="GO" id="GO:0016705">
    <property type="term" value="F:oxidoreductase activity, acting on paired donors, with incorporation or reduction of molecular oxygen"/>
    <property type="evidence" value="ECO:0007669"/>
    <property type="project" value="InterPro"/>
</dbReference>
<dbReference type="EMBL" id="MU150233">
    <property type="protein sequence ID" value="KAF9468288.1"/>
    <property type="molecule type" value="Genomic_DNA"/>
</dbReference>
<keyword evidence="8 10" id="KW-0503">Monooxygenase</keyword>
<dbReference type="CDD" id="cd11065">
    <property type="entry name" value="CYP64-like"/>
    <property type="match status" value="1"/>
</dbReference>
<evidence type="ECO:0000313" key="11">
    <source>
        <dbReference type="EMBL" id="KAF9468288.1"/>
    </source>
</evidence>
<evidence type="ECO:0000256" key="2">
    <source>
        <dbReference type="ARBA" id="ARBA00005179"/>
    </source>
</evidence>
<dbReference type="GO" id="GO:0020037">
    <property type="term" value="F:heme binding"/>
    <property type="evidence" value="ECO:0007669"/>
    <property type="project" value="InterPro"/>
</dbReference>
<keyword evidence="7 9" id="KW-0408">Iron</keyword>
<name>A0A9P5YE37_9AGAR</name>
<keyword evidence="4 9" id="KW-0349">Heme</keyword>
<dbReference type="SUPFAM" id="SSF48264">
    <property type="entry name" value="Cytochrome P450"/>
    <property type="match status" value="1"/>
</dbReference>
<proteinExistence type="inferred from homology"/>
<comment type="pathway">
    <text evidence="2">Secondary metabolite biosynthesis.</text>
</comment>
<dbReference type="PRINTS" id="PR00463">
    <property type="entry name" value="EP450I"/>
</dbReference>
<dbReference type="PANTHER" id="PTHR46300:SF7">
    <property type="entry name" value="P450, PUTATIVE (EUROFUNG)-RELATED"/>
    <property type="match status" value="1"/>
</dbReference>
<comment type="cofactor">
    <cofactor evidence="1 9">
        <name>heme</name>
        <dbReference type="ChEBI" id="CHEBI:30413"/>
    </cofactor>
</comment>
<sequence length="472" mass="53106">MVEEGAEHQWIRYAKWSETYGDLVYLKILGQPFLVLNSAKATTELLDRRSANYSDRTYQPMVYDLMSWRWNFALMSHNDWWRIHRKTFHQFFSPKAVLAYQPIQRKATDQLLKNLLKSPKELTTHLHNHAGSVILQITYGYEIQSQKDFYVNLAAEAFDGLTKAVNAGSFLVDLVPFLKYIPTWFPGAAFKRNAEIWSKAALALRDRPFDLLKASVDDGTAPPCFVTGSLAKIKDLNPTEKEKMETVIRNCAGVSYLGGSDTSVSLILNFILAMITHPHVLAKAQEEIDSVVGTSRLPDFSDRKNLPYLEAVLTEALRWLPIVPLAVPHRSTHEDVYEGYRIPAGTSLIGNAWAIGHDPVTHPDPHVFKPERFLKEPGKELPPDPTDYAFGYGRRICPGRYLGLNSSWIGIATMLSTFSITKALDKDGNPIEPTIGTTSGTVTYPLPFECDIKPRSQEAIDLIEAGYEKTSD</sequence>
<dbReference type="Pfam" id="PF00067">
    <property type="entry name" value="p450"/>
    <property type="match status" value="1"/>
</dbReference>
<comment type="similarity">
    <text evidence="3 10">Belongs to the cytochrome P450 family.</text>
</comment>
<dbReference type="PANTHER" id="PTHR46300">
    <property type="entry name" value="P450, PUTATIVE (EUROFUNG)-RELATED-RELATED"/>
    <property type="match status" value="1"/>
</dbReference>
<evidence type="ECO:0000256" key="8">
    <source>
        <dbReference type="ARBA" id="ARBA00023033"/>
    </source>
</evidence>
<dbReference type="InterPro" id="IPR017972">
    <property type="entry name" value="Cyt_P450_CS"/>
</dbReference>
<reference evidence="11" key="1">
    <citation type="submission" date="2020-11" db="EMBL/GenBank/DDBJ databases">
        <authorList>
            <consortium name="DOE Joint Genome Institute"/>
            <person name="Ahrendt S."/>
            <person name="Riley R."/>
            <person name="Andreopoulos W."/>
            <person name="Labutti K."/>
            <person name="Pangilinan J."/>
            <person name="Ruiz-Duenas F.J."/>
            <person name="Barrasa J.M."/>
            <person name="Sanchez-Garcia M."/>
            <person name="Camarero S."/>
            <person name="Miyauchi S."/>
            <person name="Serrano A."/>
            <person name="Linde D."/>
            <person name="Babiker R."/>
            <person name="Drula E."/>
            <person name="Ayuso-Fernandez I."/>
            <person name="Pacheco R."/>
            <person name="Padilla G."/>
            <person name="Ferreira P."/>
            <person name="Barriuso J."/>
            <person name="Kellner H."/>
            <person name="Castanera R."/>
            <person name="Alfaro M."/>
            <person name="Ramirez L."/>
            <person name="Pisabarro A.G."/>
            <person name="Kuo A."/>
            <person name="Tritt A."/>
            <person name="Lipzen A."/>
            <person name="He G."/>
            <person name="Yan M."/>
            <person name="Ng V."/>
            <person name="Cullen D."/>
            <person name="Martin F."/>
            <person name="Rosso M.-N."/>
            <person name="Henrissat B."/>
            <person name="Hibbett D."/>
            <person name="Martinez A.T."/>
            <person name="Grigoriev I.V."/>
        </authorList>
    </citation>
    <scope>NUCLEOTIDE SEQUENCE</scope>
    <source>
        <strain evidence="11">CBS 247.69</strain>
    </source>
</reference>
<keyword evidence="6 10" id="KW-0560">Oxidoreductase</keyword>
<accession>A0A9P5YE37</accession>
<dbReference type="InterPro" id="IPR001128">
    <property type="entry name" value="Cyt_P450"/>
</dbReference>
<evidence type="ECO:0000256" key="7">
    <source>
        <dbReference type="ARBA" id="ARBA00023004"/>
    </source>
</evidence>
<evidence type="ECO:0000313" key="12">
    <source>
        <dbReference type="Proteomes" id="UP000807353"/>
    </source>
</evidence>
<evidence type="ECO:0000256" key="10">
    <source>
        <dbReference type="RuleBase" id="RU000461"/>
    </source>
</evidence>
<dbReference type="OrthoDB" id="2789670at2759"/>
<dbReference type="GO" id="GO:0005506">
    <property type="term" value="F:iron ion binding"/>
    <property type="evidence" value="ECO:0007669"/>
    <property type="project" value="InterPro"/>
</dbReference>
<evidence type="ECO:0000256" key="4">
    <source>
        <dbReference type="ARBA" id="ARBA00022617"/>
    </source>
</evidence>
<protein>
    <submittedName>
        <fullName evidence="11">Cytochrome P450</fullName>
    </submittedName>
</protein>
<dbReference type="InterPro" id="IPR002401">
    <property type="entry name" value="Cyt_P450_E_grp-I"/>
</dbReference>
<keyword evidence="12" id="KW-1185">Reference proteome</keyword>
<dbReference type="Proteomes" id="UP000807353">
    <property type="component" value="Unassembled WGS sequence"/>
</dbReference>
<dbReference type="GO" id="GO:0004497">
    <property type="term" value="F:monooxygenase activity"/>
    <property type="evidence" value="ECO:0007669"/>
    <property type="project" value="UniProtKB-KW"/>
</dbReference>
<evidence type="ECO:0000256" key="1">
    <source>
        <dbReference type="ARBA" id="ARBA00001971"/>
    </source>
</evidence>
<feature type="binding site" description="axial binding residue" evidence="9">
    <location>
        <position position="397"/>
    </location>
    <ligand>
        <name>heme</name>
        <dbReference type="ChEBI" id="CHEBI:30413"/>
    </ligand>
    <ligandPart>
        <name>Fe</name>
        <dbReference type="ChEBI" id="CHEBI:18248"/>
    </ligandPart>
</feature>
<evidence type="ECO:0000256" key="5">
    <source>
        <dbReference type="ARBA" id="ARBA00022723"/>
    </source>
</evidence>
<evidence type="ECO:0000256" key="3">
    <source>
        <dbReference type="ARBA" id="ARBA00010617"/>
    </source>
</evidence>
<dbReference type="Gene3D" id="1.10.630.10">
    <property type="entry name" value="Cytochrome P450"/>
    <property type="match status" value="1"/>
</dbReference>
<evidence type="ECO:0000256" key="6">
    <source>
        <dbReference type="ARBA" id="ARBA00023002"/>
    </source>
</evidence>
<gene>
    <name evidence="11" type="ORF">BDZ94DRAFT_1209272</name>
</gene>
<dbReference type="InterPro" id="IPR050364">
    <property type="entry name" value="Cytochrome_P450_fung"/>
</dbReference>
<dbReference type="PROSITE" id="PS00086">
    <property type="entry name" value="CYTOCHROME_P450"/>
    <property type="match status" value="1"/>
</dbReference>
<organism evidence="11 12">
    <name type="scientific">Collybia nuda</name>
    <dbReference type="NCBI Taxonomy" id="64659"/>
    <lineage>
        <taxon>Eukaryota</taxon>
        <taxon>Fungi</taxon>
        <taxon>Dikarya</taxon>
        <taxon>Basidiomycota</taxon>
        <taxon>Agaricomycotina</taxon>
        <taxon>Agaricomycetes</taxon>
        <taxon>Agaricomycetidae</taxon>
        <taxon>Agaricales</taxon>
        <taxon>Tricholomatineae</taxon>
        <taxon>Clitocybaceae</taxon>
        <taxon>Collybia</taxon>
    </lineage>
</organism>
<evidence type="ECO:0000256" key="9">
    <source>
        <dbReference type="PIRSR" id="PIRSR602401-1"/>
    </source>
</evidence>